<dbReference type="OrthoDB" id="2967039at2"/>
<dbReference type="Proteomes" id="UP000434639">
    <property type="component" value="Unassembled WGS sequence"/>
</dbReference>
<evidence type="ECO:0000313" key="1">
    <source>
        <dbReference type="EMBL" id="MTH55434.1"/>
    </source>
</evidence>
<name>A0A7X2S888_9BACI</name>
<protein>
    <submittedName>
        <fullName evidence="1">Uncharacterized protein</fullName>
    </submittedName>
</protein>
<dbReference type="AlphaFoldDB" id="A0A7X2S888"/>
<organism evidence="1 2">
    <name type="scientific">Metabacillus mangrovi</name>
    <dbReference type="NCBI Taxonomy" id="1491830"/>
    <lineage>
        <taxon>Bacteria</taxon>
        <taxon>Bacillati</taxon>
        <taxon>Bacillota</taxon>
        <taxon>Bacilli</taxon>
        <taxon>Bacillales</taxon>
        <taxon>Bacillaceae</taxon>
        <taxon>Metabacillus</taxon>
    </lineage>
</organism>
<keyword evidence="2" id="KW-1185">Reference proteome</keyword>
<gene>
    <name evidence="1" type="ORF">GKZ89_18750</name>
</gene>
<proteinExistence type="predicted"/>
<evidence type="ECO:0000313" key="2">
    <source>
        <dbReference type="Proteomes" id="UP000434639"/>
    </source>
</evidence>
<comment type="caution">
    <text evidence="1">The sequence shown here is derived from an EMBL/GenBank/DDBJ whole genome shotgun (WGS) entry which is preliminary data.</text>
</comment>
<reference evidence="1 2" key="1">
    <citation type="journal article" date="2017" name="Int. J. Syst. Evol. Microbiol.">
        <title>Bacillus mangrovi sp. nov., isolated from a sediment sample from a mangrove forest.</title>
        <authorList>
            <person name="Gupta V."/>
            <person name="Singh P.K."/>
            <person name="Korpole S."/>
            <person name="Tanuku N.R.S."/>
            <person name="Pinnaka A.K."/>
        </authorList>
    </citation>
    <scope>NUCLEOTIDE SEQUENCE [LARGE SCALE GENOMIC DNA]</scope>
    <source>
        <strain evidence="1 2">KCTC 33872</strain>
    </source>
</reference>
<dbReference type="EMBL" id="WMIB01000029">
    <property type="protein sequence ID" value="MTH55434.1"/>
    <property type="molecule type" value="Genomic_DNA"/>
</dbReference>
<sequence length="231" mass="26987">MKNTSKLFYALGFVLLIFSLFMISPTKSSAIESDFVLNTEFEDDESDPDVHAGLTKDEEVVESFMNHFPNNEIIDREIPVDLDRIYPEPFVIGNPYTQDERYKRWYAVSKTYKGLSYGKWKFAGASTVSGGRLNATHTKTVANKYSGTLKVPLGKLESVIGFDVTDSWSVAVGFISREYPEGRYRLEYRQVYKKYKVKQVRKYDHRVKETYGTQYVYPYKWVERQYRVVKF</sequence>
<accession>A0A7X2S888</accession>
<dbReference type="RefSeq" id="WP_155113932.1">
    <property type="nucleotide sequence ID" value="NZ_WMIB01000029.1"/>
</dbReference>